<dbReference type="HOGENOM" id="CLU_2815793_0_0_1"/>
<organism evidence="1 2">
    <name type="scientific">Amborella trichopoda</name>
    <dbReference type="NCBI Taxonomy" id="13333"/>
    <lineage>
        <taxon>Eukaryota</taxon>
        <taxon>Viridiplantae</taxon>
        <taxon>Streptophyta</taxon>
        <taxon>Embryophyta</taxon>
        <taxon>Tracheophyta</taxon>
        <taxon>Spermatophyta</taxon>
        <taxon>Magnoliopsida</taxon>
        <taxon>Amborellales</taxon>
        <taxon>Amborellaceae</taxon>
        <taxon>Amborella</taxon>
    </lineage>
</organism>
<accession>W1PJ51</accession>
<dbReference type="EMBL" id="KI393609">
    <property type="protein sequence ID" value="ERN07759.1"/>
    <property type="molecule type" value="Genomic_DNA"/>
</dbReference>
<sequence>MGYCSLKASQFPLLGVTASELTRDRPGLLFEILSILSNHCNAIEAKVWTHNARMASIIYTPLGLHTR</sequence>
<evidence type="ECO:0000313" key="1">
    <source>
        <dbReference type="EMBL" id="ERN07759.1"/>
    </source>
</evidence>
<reference evidence="2" key="1">
    <citation type="journal article" date="2013" name="Science">
        <title>The Amborella genome and the evolution of flowering plants.</title>
        <authorList>
            <consortium name="Amborella Genome Project"/>
        </authorList>
    </citation>
    <scope>NUCLEOTIDE SEQUENCE [LARGE SCALE GENOMIC DNA]</scope>
</reference>
<protein>
    <recommendedName>
        <fullName evidence="3">ACT domain-containing protein</fullName>
    </recommendedName>
</protein>
<name>W1PJ51_AMBTC</name>
<evidence type="ECO:0000313" key="2">
    <source>
        <dbReference type="Proteomes" id="UP000017836"/>
    </source>
</evidence>
<dbReference type="AlphaFoldDB" id="W1PJ51"/>
<dbReference type="Gramene" id="ERN07759">
    <property type="protein sequence ID" value="ERN07759"/>
    <property type="gene ID" value="AMTR_s00012p00093960"/>
</dbReference>
<dbReference type="Proteomes" id="UP000017836">
    <property type="component" value="Unassembled WGS sequence"/>
</dbReference>
<evidence type="ECO:0008006" key="3">
    <source>
        <dbReference type="Google" id="ProtNLM"/>
    </source>
</evidence>
<keyword evidence="2" id="KW-1185">Reference proteome</keyword>
<proteinExistence type="predicted"/>
<gene>
    <name evidence="1" type="ORF">AMTR_s00012p00093960</name>
</gene>